<evidence type="ECO:0000313" key="2">
    <source>
        <dbReference type="Proteomes" id="UP000245720"/>
    </source>
</evidence>
<dbReference type="RefSeq" id="WP_109725578.1">
    <property type="nucleotide sequence ID" value="NZ_CACVSX010000054.1"/>
</dbReference>
<dbReference type="InterPro" id="IPR010310">
    <property type="entry name" value="T7SS_ESAT-6-like"/>
</dbReference>
<proteinExistence type="predicted"/>
<accession>A0A315Y2K6</accession>
<protein>
    <submittedName>
        <fullName evidence="1">Type VII secretion system (Wss) protein ESAT-6</fullName>
    </submittedName>
</protein>
<organism evidence="1 2">
    <name type="scientific">Ruminococcus flavefaciens</name>
    <dbReference type="NCBI Taxonomy" id="1265"/>
    <lineage>
        <taxon>Bacteria</taxon>
        <taxon>Bacillati</taxon>
        <taxon>Bacillota</taxon>
        <taxon>Clostridia</taxon>
        <taxon>Eubacteriales</taxon>
        <taxon>Oscillospiraceae</taxon>
        <taxon>Ruminococcus</taxon>
    </lineage>
</organism>
<dbReference type="SUPFAM" id="SSF140453">
    <property type="entry name" value="EsxAB dimer-like"/>
    <property type="match status" value="1"/>
</dbReference>
<comment type="caution">
    <text evidence="1">The sequence shown here is derived from an EMBL/GenBank/DDBJ whole genome shotgun (WGS) entry which is preliminary data.</text>
</comment>
<sequence>MAGCRIVNEAVASAVEELNSISQAYQEAGDALISALTSAIADMEGEAKDAFQTLIDGDIKSFTAESLSEAIKGMADLLEQNRQQFEDVDAQIAASISG</sequence>
<dbReference type="OrthoDB" id="1825938at2"/>
<dbReference type="EMBL" id="QGDI01000002">
    <property type="protein sequence ID" value="PWJ14717.1"/>
    <property type="molecule type" value="Genomic_DNA"/>
</dbReference>
<dbReference type="Proteomes" id="UP000245720">
    <property type="component" value="Unassembled WGS sequence"/>
</dbReference>
<dbReference type="Pfam" id="PF06013">
    <property type="entry name" value="WXG100"/>
    <property type="match status" value="1"/>
</dbReference>
<name>A0A315Y2K6_RUMFL</name>
<gene>
    <name evidence="1" type="ORF">IE37_00703</name>
</gene>
<reference evidence="1 2" key="1">
    <citation type="submission" date="2018-05" db="EMBL/GenBank/DDBJ databases">
        <title>The Hungate 1000. A catalogue of reference genomes from the rumen microbiome.</title>
        <authorList>
            <person name="Kelly W."/>
        </authorList>
    </citation>
    <scope>NUCLEOTIDE SEQUENCE [LARGE SCALE GENOMIC DNA]</scope>
    <source>
        <strain evidence="1 2">SAb67</strain>
    </source>
</reference>
<dbReference type="InterPro" id="IPR036689">
    <property type="entry name" value="ESAT-6-like_sf"/>
</dbReference>
<dbReference type="Gene3D" id="1.10.287.1060">
    <property type="entry name" value="ESAT-6-like"/>
    <property type="match status" value="1"/>
</dbReference>
<evidence type="ECO:0000313" key="1">
    <source>
        <dbReference type="EMBL" id="PWJ14717.1"/>
    </source>
</evidence>
<dbReference type="AlphaFoldDB" id="A0A315Y2K6"/>